<reference evidence="3" key="2">
    <citation type="submission" date="2025-08" db="UniProtKB">
        <authorList>
            <consortium name="RefSeq"/>
        </authorList>
    </citation>
    <scope>IDENTIFICATION</scope>
    <source>
        <strain evidence="3">S238N-H82</strain>
        <tissue evidence="3">Testes</tissue>
    </source>
</reference>
<sequence length="596" mass="66333">MEEPKMLPPHTLLEAMIQMVEQAFIIRQVQHSSRHNHHPTARTDQLSVQVYLQSDEVRLQGTDLTWFIIRAAMTGPWINHLHLKNFVTDKLHKVVSHSQAYSPEEYCLWSDLVGEEGRTRRCIATLGAGPEDVSVREVIKKVPSGWQGFSVQFKVLYSRMSVLSECQAISAFFHRIHILSPEVSLEYQRGLDEQSSTVKYLPAEIPDWEKKIRPRAGSKVMLSPVRLPDSTEVRVQLCVAAAVTPPVDSTLLSNHWCKSVQLYTYGPAGVPLFVHEKCPLPVSHLVRWEDYGLRLAGELTQSKQEGIAWPDSTFQLETAAAAQSQSHQGQGEGQGPSHVLQLFLLLELPSTCVLTTTQQIDLLSVLRRELGQLGTDQRGKFSRAAHSALNKVLKNHADMREKQVVMEKAIPHIADAMQTVLRYSTDDGFRNRCFAAVQVEDSRELATAVSARLWDIAADKYQVTPPDRVRHSQVVSSAELPASSPLQNSHTSTASDTQQLAVPRESTYTEPSNSQPVLDPAMELHSQILDEDWSSPDLTESVGLLDVVPQDNSHGIVAADICGDAGQTAFSLDKIDASALEDDWFSQVILDGDPWV</sequence>
<dbReference type="Proteomes" id="UP000001554">
    <property type="component" value="Chromosome 1"/>
</dbReference>
<dbReference type="PANTHER" id="PTHR14652">
    <property type="entry name" value="TYPE 2 DNA TOPOISOMERASE 6 SUBUNIT B-LIKE"/>
    <property type="match status" value="1"/>
</dbReference>
<dbReference type="AlphaFoldDB" id="A0A9J7KVP0"/>
<organism evidence="2 3">
    <name type="scientific">Branchiostoma floridae</name>
    <name type="common">Florida lancelet</name>
    <name type="synonym">Amphioxus</name>
    <dbReference type="NCBI Taxonomy" id="7739"/>
    <lineage>
        <taxon>Eukaryota</taxon>
        <taxon>Metazoa</taxon>
        <taxon>Chordata</taxon>
        <taxon>Cephalochordata</taxon>
        <taxon>Leptocardii</taxon>
        <taxon>Amphioxiformes</taxon>
        <taxon>Branchiostomatidae</taxon>
        <taxon>Branchiostoma</taxon>
    </lineage>
</organism>
<dbReference type="GO" id="GO:0042138">
    <property type="term" value="P:meiotic DNA double-strand break formation"/>
    <property type="evidence" value="ECO:0007669"/>
    <property type="project" value="InterPro"/>
</dbReference>
<reference evidence="2" key="1">
    <citation type="journal article" date="2020" name="Nat. Ecol. Evol.">
        <title>Deeply conserved synteny resolves early events in vertebrate evolution.</title>
        <authorList>
            <person name="Simakov O."/>
            <person name="Marletaz F."/>
            <person name="Yue J.X."/>
            <person name="O'Connell B."/>
            <person name="Jenkins J."/>
            <person name="Brandt A."/>
            <person name="Calef R."/>
            <person name="Tung C.H."/>
            <person name="Huang T.K."/>
            <person name="Schmutz J."/>
            <person name="Satoh N."/>
            <person name="Yu J.K."/>
            <person name="Putnam N.H."/>
            <person name="Green R.E."/>
            <person name="Rokhsar D.S."/>
        </authorList>
    </citation>
    <scope>NUCLEOTIDE SEQUENCE [LARGE SCALE GENOMIC DNA]</scope>
    <source>
        <strain evidence="2">S238N-H82</strain>
    </source>
</reference>
<evidence type="ECO:0000313" key="2">
    <source>
        <dbReference type="Proteomes" id="UP000001554"/>
    </source>
</evidence>
<accession>A0A9J7KVP0</accession>
<name>A0A9J7KVP0_BRAFL</name>
<protein>
    <submittedName>
        <fullName evidence="3">Uncharacterized protein LOC118412327 isoform X2</fullName>
    </submittedName>
</protein>
<dbReference type="GeneID" id="118412327"/>
<evidence type="ECO:0000256" key="1">
    <source>
        <dbReference type="SAM" id="MobiDB-lite"/>
    </source>
</evidence>
<gene>
    <name evidence="3" type="primary">LOC118412327</name>
</gene>
<dbReference type="InterPro" id="IPR028040">
    <property type="entry name" value="TopoVIB-like"/>
</dbReference>
<feature type="compositionally biased region" description="Polar residues" evidence="1">
    <location>
        <begin position="484"/>
        <end position="516"/>
    </location>
</feature>
<feature type="region of interest" description="Disordered" evidence="1">
    <location>
        <begin position="466"/>
        <end position="517"/>
    </location>
</feature>
<evidence type="ECO:0000313" key="3">
    <source>
        <dbReference type="RefSeq" id="XP_035671036.1"/>
    </source>
</evidence>
<proteinExistence type="predicted"/>
<dbReference type="PANTHER" id="PTHR14652:SF2">
    <property type="entry name" value="TYPE 2 DNA TOPOISOMERASE 6 SUBUNIT B-LIKE"/>
    <property type="match status" value="1"/>
</dbReference>
<dbReference type="Pfam" id="PF15091">
    <property type="entry name" value="DUF4554"/>
    <property type="match status" value="1"/>
</dbReference>
<keyword evidence="2" id="KW-1185">Reference proteome</keyword>
<dbReference type="RefSeq" id="XP_035671036.1">
    <property type="nucleotide sequence ID" value="XM_035815143.1"/>
</dbReference>